<reference evidence="6" key="1">
    <citation type="submission" date="2022-10" db="EMBL/GenBank/DDBJ databases">
        <title>Hoeflea sp. G2-23, isolated from marine algae.</title>
        <authorList>
            <person name="Kristyanto S."/>
            <person name="Kim J.M."/>
            <person name="Jeon C.O."/>
        </authorList>
    </citation>
    <scope>NUCLEOTIDE SEQUENCE</scope>
    <source>
        <strain evidence="6">G2-23</strain>
    </source>
</reference>
<evidence type="ECO:0000256" key="5">
    <source>
        <dbReference type="SAM" id="Phobius"/>
    </source>
</evidence>
<accession>A0ABT3Z552</accession>
<evidence type="ECO:0000313" key="7">
    <source>
        <dbReference type="Proteomes" id="UP001073227"/>
    </source>
</evidence>
<protein>
    <submittedName>
        <fullName evidence="6">Isoprenylcysteine carboxylmethyltransferase family protein</fullName>
    </submittedName>
</protein>
<gene>
    <name evidence="6" type="ORF">OEG84_03870</name>
</gene>
<dbReference type="Proteomes" id="UP001073227">
    <property type="component" value="Unassembled WGS sequence"/>
</dbReference>
<keyword evidence="7" id="KW-1185">Reference proteome</keyword>
<evidence type="ECO:0000256" key="4">
    <source>
        <dbReference type="ARBA" id="ARBA00023136"/>
    </source>
</evidence>
<feature type="transmembrane region" description="Helical" evidence="5">
    <location>
        <begin position="12"/>
        <end position="32"/>
    </location>
</feature>
<comment type="subcellular location">
    <subcellularLocation>
        <location evidence="1">Endomembrane system</location>
        <topology evidence="1">Multi-pass membrane protein</topology>
    </subcellularLocation>
</comment>
<proteinExistence type="predicted"/>
<dbReference type="InterPro" id="IPR007318">
    <property type="entry name" value="Phopholipid_MeTrfase"/>
</dbReference>
<evidence type="ECO:0000256" key="3">
    <source>
        <dbReference type="ARBA" id="ARBA00022989"/>
    </source>
</evidence>
<keyword evidence="3 5" id="KW-1133">Transmembrane helix</keyword>
<evidence type="ECO:0000256" key="1">
    <source>
        <dbReference type="ARBA" id="ARBA00004127"/>
    </source>
</evidence>
<name>A0ABT3Z552_9HYPH</name>
<evidence type="ECO:0000256" key="2">
    <source>
        <dbReference type="ARBA" id="ARBA00022692"/>
    </source>
</evidence>
<keyword evidence="2 5" id="KW-0812">Transmembrane</keyword>
<dbReference type="Gene3D" id="1.20.120.1630">
    <property type="match status" value="1"/>
</dbReference>
<comment type="caution">
    <text evidence="6">The sequence shown here is derived from an EMBL/GenBank/DDBJ whole genome shotgun (WGS) entry which is preliminary data.</text>
</comment>
<evidence type="ECO:0000313" key="6">
    <source>
        <dbReference type="EMBL" id="MCY0146875.1"/>
    </source>
</evidence>
<dbReference type="PANTHER" id="PTHR12714">
    <property type="entry name" value="PROTEIN-S ISOPRENYLCYSTEINE O-METHYLTRANSFERASE"/>
    <property type="match status" value="1"/>
</dbReference>
<keyword evidence="4 5" id="KW-0472">Membrane</keyword>
<feature type="transmembrane region" description="Helical" evidence="5">
    <location>
        <begin position="44"/>
        <end position="64"/>
    </location>
</feature>
<sequence length="154" mass="17169">MNAYRARPNFIPWPPILIVSLTLAAIALGMLVPLSLEFAGARPLGAVLVALALGIDLWAMKTLYDAHTTILPNRGSTHLVTQGPFRLSRNPIYVANMALMAGLGLFSMNGWLLLLVPLDGVLTHMLAVRREENHLIALFGYQYETYCRKVRRWI</sequence>
<organism evidence="6 7">
    <name type="scientific">Hoeflea algicola</name>
    <dbReference type="NCBI Taxonomy" id="2983763"/>
    <lineage>
        <taxon>Bacteria</taxon>
        <taxon>Pseudomonadati</taxon>
        <taxon>Pseudomonadota</taxon>
        <taxon>Alphaproteobacteria</taxon>
        <taxon>Hyphomicrobiales</taxon>
        <taxon>Rhizobiaceae</taxon>
        <taxon>Hoeflea</taxon>
    </lineage>
</organism>
<feature type="transmembrane region" description="Helical" evidence="5">
    <location>
        <begin position="92"/>
        <end position="116"/>
    </location>
</feature>
<dbReference type="PANTHER" id="PTHR12714:SF24">
    <property type="entry name" value="SLR1182 PROTEIN"/>
    <property type="match status" value="1"/>
</dbReference>
<dbReference type="RefSeq" id="WP_267652513.1">
    <property type="nucleotide sequence ID" value="NZ_JAOVZR010000001.1"/>
</dbReference>
<dbReference type="Pfam" id="PF04191">
    <property type="entry name" value="PEMT"/>
    <property type="match status" value="1"/>
</dbReference>
<dbReference type="EMBL" id="JAOVZR010000001">
    <property type="protein sequence ID" value="MCY0146875.1"/>
    <property type="molecule type" value="Genomic_DNA"/>
</dbReference>